<sequence>MLLLGFGGFQVGIVYYANSIALAAATQGVNVERGYNAPPGSGADHANNFLASAGTGLSNSHVSVTRTATDVRVTVTGNSISLLPGMTFSISRTAHGSIERVTDPAP</sequence>
<evidence type="ECO:0008006" key="3">
    <source>
        <dbReference type="Google" id="ProtNLM"/>
    </source>
</evidence>
<accession>A0ABQ4I2W8</accession>
<comment type="caution">
    <text evidence="1">The sequence shown here is derived from an EMBL/GenBank/DDBJ whole genome shotgun (WGS) entry which is preliminary data.</text>
</comment>
<proteinExistence type="predicted"/>
<keyword evidence="2" id="KW-1185">Reference proteome</keyword>
<evidence type="ECO:0000313" key="2">
    <source>
        <dbReference type="Proteomes" id="UP000647017"/>
    </source>
</evidence>
<dbReference type="EMBL" id="BOOZ01000047">
    <property type="protein sequence ID" value="GIJ12238.1"/>
    <property type="molecule type" value="Genomic_DNA"/>
</dbReference>
<organism evidence="1 2">
    <name type="scientific">Micromonospora andamanensis</name>
    <dbReference type="NCBI Taxonomy" id="1287068"/>
    <lineage>
        <taxon>Bacteria</taxon>
        <taxon>Bacillati</taxon>
        <taxon>Actinomycetota</taxon>
        <taxon>Actinomycetes</taxon>
        <taxon>Micromonosporales</taxon>
        <taxon>Micromonosporaceae</taxon>
        <taxon>Micromonospora</taxon>
    </lineage>
</organism>
<protein>
    <recommendedName>
        <fullName evidence="3">Pilus assembly protein</fullName>
    </recommendedName>
</protein>
<gene>
    <name evidence="1" type="ORF">Van01_54520</name>
</gene>
<reference evidence="1 2" key="1">
    <citation type="submission" date="2021-01" db="EMBL/GenBank/DDBJ databases">
        <title>Whole genome shotgun sequence of Verrucosispora andamanensis NBRC 109075.</title>
        <authorList>
            <person name="Komaki H."/>
            <person name="Tamura T."/>
        </authorList>
    </citation>
    <scope>NUCLEOTIDE SEQUENCE [LARGE SCALE GENOMIC DNA]</scope>
    <source>
        <strain evidence="1 2">NBRC 109075</strain>
    </source>
</reference>
<dbReference type="Proteomes" id="UP000647017">
    <property type="component" value="Unassembled WGS sequence"/>
</dbReference>
<evidence type="ECO:0000313" key="1">
    <source>
        <dbReference type="EMBL" id="GIJ12238.1"/>
    </source>
</evidence>
<name>A0ABQ4I2W8_9ACTN</name>